<protein>
    <recommendedName>
        <fullName evidence="2 5">Glycylpeptide N-tetradecanoyltransferase</fullName>
        <ecNumber evidence="2 5">2.3.1.97</ecNumber>
    </recommendedName>
</protein>
<evidence type="ECO:0000256" key="4">
    <source>
        <dbReference type="ARBA" id="ARBA00023315"/>
    </source>
</evidence>
<evidence type="ECO:0000259" key="8">
    <source>
        <dbReference type="Pfam" id="PF02799"/>
    </source>
</evidence>
<sequence length="265" mass="30676">MTSDRLNEHKFWSHQPVFEMESKIEEEVNEPMDKNSENSEISQTPITLPPGFEWCSIDIRDPLILREFFEFLEENYIEDSSSTFKLEYSEDVIRWALVQSGYFPECIRCIRFNRTGKLIASIVATPDNLNIGGKKLKVVFVDFLCIAKEFRSKRLSPVLIKEITRLSNLRGIFQALHTGAIVLPTCVASPAYFHRFLNPKKLLTSGFSTLPDNMKLSLYCKIHKTPSKLSTPGFREMKISDVKHVTKLLNDYQQKFRLAKIFKKV</sequence>
<dbReference type="EMBL" id="GHBR01001228">
    <property type="protein sequence ID" value="NDJ96551.1"/>
    <property type="molecule type" value="Transcribed_RNA"/>
</dbReference>
<dbReference type="SUPFAM" id="SSF55729">
    <property type="entry name" value="Acyl-CoA N-acyltransferases (Nat)"/>
    <property type="match status" value="2"/>
</dbReference>
<dbReference type="InterPro" id="IPR022676">
    <property type="entry name" value="NMT_N"/>
</dbReference>
<proteinExistence type="inferred from homology"/>
<evidence type="ECO:0000256" key="6">
    <source>
        <dbReference type="RuleBase" id="RU004178"/>
    </source>
</evidence>
<keyword evidence="3 5" id="KW-0808">Transferase</keyword>
<evidence type="ECO:0000256" key="1">
    <source>
        <dbReference type="ARBA" id="ARBA00009469"/>
    </source>
</evidence>
<dbReference type="AlphaFoldDB" id="A0A6B2G5K1"/>
<comment type="function">
    <text evidence="5">Adds a myristoyl group to the N-terminal glycine residue of certain cellular proteins.</text>
</comment>
<name>A0A6B2G5K1_MYXSQ</name>
<evidence type="ECO:0000313" key="9">
    <source>
        <dbReference type="EMBL" id="NDJ96551.1"/>
    </source>
</evidence>
<dbReference type="InterPro" id="IPR016181">
    <property type="entry name" value="Acyl_CoA_acyltransferase"/>
</dbReference>
<dbReference type="Pfam" id="PF01233">
    <property type="entry name" value="NMT"/>
    <property type="match status" value="1"/>
</dbReference>
<dbReference type="InterPro" id="IPR022677">
    <property type="entry name" value="NMT_C"/>
</dbReference>
<dbReference type="GO" id="GO:0004379">
    <property type="term" value="F:glycylpeptide N-tetradecanoyltransferase activity"/>
    <property type="evidence" value="ECO:0007669"/>
    <property type="project" value="UniProtKB-EC"/>
</dbReference>
<keyword evidence="4 5" id="KW-0012">Acyltransferase</keyword>
<dbReference type="Pfam" id="PF02799">
    <property type="entry name" value="NMT_C"/>
    <property type="match status" value="1"/>
</dbReference>
<dbReference type="GO" id="GO:0005737">
    <property type="term" value="C:cytoplasm"/>
    <property type="evidence" value="ECO:0007669"/>
    <property type="project" value="TreeGrafter"/>
</dbReference>
<dbReference type="PANTHER" id="PTHR11377">
    <property type="entry name" value="N-MYRISTOYL TRANSFERASE"/>
    <property type="match status" value="1"/>
</dbReference>
<feature type="domain" description="Glycylpeptide N-tetradecanoyltransferase C-terminal" evidence="8">
    <location>
        <begin position="206"/>
        <end position="264"/>
    </location>
</feature>
<evidence type="ECO:0000256" key="3">
    <source>
        <dbReference type="ARBA" id="ARBA00022679"/>
    </source>
</evidence>
<dbReference type="Gene3D" id="3.40.630.170">
    <property type="match status" value="1"/>
</dbReference>
<reference evidence="9" key="1">
    <citation type="submission" date="2018-11" db="EMBL/GenBank/DDBJ databases">
        <title>Myxobolus squamalis genome and transcriptome.</title>
        <authorList>
            <person name="Yahalomi D."/>
            <person name="Atkinson S.D."/>
            <person name="Neuhof M."/>
            <person name="Chang E.S."/>
            <person name="Philippe H."/>
            <person name="Cartwright P."/>
            <person name="Bartholomew J.L."/>
            <person name="Huchon D."/>
        </authorList>
    </citation>
    <scope>NUCLEOTIDE SEQUENCE</scope>
    <source>
        <strain evidence="9">71B08</strain>
        <tissue evidence="9">Whole</tissue>
    </source>
</reference>
<dbReference type="EC" id="2.3.1.97" evidence="2 5"/>
<evidence type="ECO:0000259" key="7">
    <source>
        <dbReference type="Pfam" id="PF01233"/>
    </source>
</evidence>
<feature type="domain" description="Glycylpeptide N-tetradecanoyltransferase N-terminal" evidence="7">
    <location>
        <begin position="32"/>
        <end position="188"/>
    </location>
</feature>
<comment type="catalytic activity">
    <reaction evidence="5">
        <text>N-terminal glycyl-[protein] + tetradecanoyl-CoA = N-tetradecanoylglycyl-[protein] + CoA + H(+)</text>
        <dbReference type="Rhea" id="RHEA:15521"/>
        <dbReference type="Rhea" id="RHEA-COMP:12666"/>
        <dbReference type="Rhea" id="RHEA-COMP:12667"/>
        <dbReference type="ChEBI" id="CHEBI:15378"/>
        <dbReference type="ChEBI" id="CHEBI:57287"/>
        <dbReference type="ChEBI" id="CHEBI:57385"/>
        <dbReference type="ChEBI" id="CHEBI:64723"/>
        <dbReference type="ChEBI" id="CHEBI:133050"/>
        <dbReference type="EC" id="2.3.1.97"/>
    </reaction>
</comment>
<evidence type="ECO:0000256" key="5">
    <source>
        <dbReference type="RuleBase" id="RU000586"/>
    </source>
</evidence>
<dbReference type="InterPro" id="IPR000903">
    <property type="entry name" value="NMT"/>
</dbReference>
<dbReference type="PANTHER" id="PTHR11377:SF5">
    <property type="entry name" value="GLYCYLPEPTIDE N-TETRADECANOYLTRANSFERASE"/>
    <property type="match status" value="1"/>
</dbReference>
<evidence type="ECO:0000256" key="2">
    <source>
        <dbReference type="ARBA" id="ARBA00012923"/>
    </source>
</evidence>
<comment type="similarity">
    <text evidence="1 6">Belongs to the NMT family.</text>
</comment>
<accession>A0A6B2G5K1</accession>
<organism evidence="9">
    <name type="scientific">Myxobolus squamalis</name>
    <name type="common">Myxosporean</name>
    <dbReference type="NCBI Taxonomy" id="59785"/>
    <lineage>
        <taxon>Eukaryota</taxon>
        <taxon>Metazoa</taxon>
        <taxon>Cnidaria</taxon>
        <taxon>Myxozoa</taxon>
        <taxon>Myxosporea</taxon>
        <taxon>Bivalvulida</taxon>
        <taxon>Platysporina</taxon>
        <taxon>Myxobolidae</taxon>
        <taxon>Myxobolus</taxon>
    </lineage>
</organism>